<gene>
    <name evidence="1" type="ORF">H0S81_01495</name>
</gene>
<comment type="caution">
    <text evidence="1">The sequence shown here is derived from an EMBL/GenBank/DDBJ whole genome shotgun (WGS) entry which is preliminary data.</text>
</comment>
<organism evidence="1 2">
    <name type="scientific">Desulfotignum balticum</name>
    <dbReference type="NCBI Taxonomy" id="115781"/>
    <lineage>
        <taxon>Bacteria</taxon>
        <taxon>Pseudomonadati</taxon>
        <taxon>Thermodesulfobacteriota</taxon>
        <taxon>Desulfobacteria</taxon>
        <taxon>Desulfobacterales</taxon>
        <taxon>Desulfobacteraceae</taxon>
        <taxon>Desulfotignum</taxon>
    </lineage>
</organism>
<protein>
    <submittedName>
        <fullName evidence="1">Uncharacterized protein</fullName>
    </submittedName>
</protein>
<dbReference type="EMBL" id="JACCQK010000058">
    <property type="protein sequence ID" value="MBG0778591.1"/>
    <property type="molecule type" value="Genomic_DNA"/>
</dbReference>
<dbReference type="AlphaFoldDB" id="A0A931G6P7"/>
<dbReference type="Proteomes" id="UP000706172">
    <property type="component" value="Unassembled WGS sequence"/>
</dbReference>
<sequence>MQQKTDTPFLVDLDILNTHNEKGCKACNRKFSLGDTVVMAYGPWPDEPVKLIHEQEAVFDDNTGAWYEKAYFMKRQGT</sequence>
<evidence type="ECO:0000313" key="1">
    <source>
        <dbReference type="EMBL" id="MBG0778591.1"/>
    </source>
</evidence>
<evidence type="ECO:0000313" key="2">
    <source>
        <dbReference type="Proteomes" id="UP000706172"/>
    </source>
</evidence>
<reference evidence="1" key="1">
    <citation type="submission" date="2020-07" db="EMBL/GenBank/DDBJ databases">
        <title>Severe corrosion of carbon steel in oil field produced water can be linked to methanogenic archaea containing a special type of NiFe hydrogenase.</title>
        <authorList>
            <person name="Lahme S."/>
            <person name="Mand J."/>
            <person name="Longwell J."/>
            <person name="Smith R."/>
            <person name="Enning D."/>
        </authorList>
    </citation>
    <scope>NUCLEOTIDE SEQUENCE</scope>
    <source>
        <strain evidence="1">MIC098Bin6</strain>
    </source>
</reference>
<proteinExistence type="predicted"/>
<accession>A0A931G6P7</accession>
<name>A0A931G6P7_9BACT</name>